<evidence type="ECO:0000313" key="1">
    <source>
        <dbReference type="EMBL" id="CAJ1400016.1"/>
    </source>
</evidence>
<dbReference type="Proteomes" id="UP001178507">
    <property type="component" value="Unassembled WGS sequence"/>
</dbReference>
<evidence type="ECO:0000313" key="2">
    <source>
        <dbReference type="Proteomes" id="UP001178507"/>
    </source>
</evidence>
<accession>A0AA36J6C1</accession>
<gene>
    <name evidence="1" type="ORF">EVOR1521_LOCUS23449</name>
</gene>
<name>A0AA36J6C1_9DINO</name>
<sequence length="176" mass="18966">MSPFATTGGFCIEVVPCFHYGFAVACRVATVPPVLFVAFSGPWLSQFSIWLRPSGLLCWTIAQLHCRLLGLLTFPGTFLSLKGLALVRHESTWQISCQGHTVSEEIGGARGLVKRAARVSVCIHFPASPMAALAEGAIAVCWLLWPCSEFALIWSHADSKSQPCIPCTFVSIAVAS</sequence>
<dbReference type="AlphaFoldDB" id="A0AA36J6C1"/>
<organism evidence="1 2">
    <name type="scientific">Effrenium voratum</name>
    <dbReference type="NCBI Taxonomy" id="2562239"/>
    <lineage>
        <taxon>Eukaryota</taxon>
        <taxon>Sar</taxon>
        <taxon>Alveolata</taxon>
        <taxon>Dinophyceae</taxon>
        <taxon>Suessiales</taxon>
        <taxon>Symbiodiniaceae</taxon>
        <taxon>Effrenium</taxon>
    </lineage>
</organism>
<proteinExistence type="predicted"/>
<keyword evidence="2" id="KW-1185">Reference proteome</keyword>
<reference evidence="1" key="1">
    <citation type="submission" date="2023-08" db="EMBL/GenBank/DDBJ databases">
        <authorList>
            <person name="Chen Y."/>
            <person name="Shah S."/>
            <person name="Dougan E. K."/>
            <person name="Thang M."/>
            <person name="Chan C."/>
        </authorList>
    </citation>
    <scope>NUCLEOTIDE SEQUENCE</scope>
</reference>
<comment type="caution">
    <text evidence="1">The sequence shown here is derived from an EMBL/GenBank/DDBJ whole genome shotgun (WGS) entry which is preliminary data.</text>
</comment>
<dbReference type="EMBL" id="CAUJNA010003356">
    <property type="protein sequence ID" value="CAJ1400016.1"/>
    <property type="molecule type" value="Genomic_DNA"/>
</dbReference>
<protein>
    <submittedName>
        <fullName evidence="1">Uncharacterized protein</fullName>
    </submittedName>
</protein>